<reference evidence="2 3" key="1">
    <citation type="journal article" date="2017" name="PLoS Biol.">
        <title>The sea cucumber genome provides insights into morphological evolution and visceral regeneration.</title>
        <authorList>
            <person name="Zhang X."/>
            <person name="Sun L."/>
            <person name="Yuan J."/>
            <person name="Sun Y."/>
            <person name="Gao Y."/>
            <person name="Zhang L."/>
            <person name="Li S."/>
            <person name="Dai H."/>
            <person name="Hamel J.F."/>
            <person name="Liu C."/>
            <person name="Yu Y."/>
            <person name="Liu S."/>
            <person name="Lin W."/>
            <person name="Guo K."/>
            <person name="Jin S."/>
            <person name="Xu P."/>
            <person name="Storey K.B."/>
            <person name="Huan P."/>
            <person name="Zhang T."/>
            <person name="Zhou Y."/>
            <person name="Zhang J."/>
            <person name="Lin C."/>
            <person name="Li X."/>
            <person name="Xing L."/>
            <person name="Huo D."/>
            <person name="Sun M."/>
            <person name="Wang L."/>
            <person name="Mercier A."/>
            <person name="Li F."/>
            <person name="Yang H."/>
            <person name="Xiang J."/>
        </authorList>
    </citation>
    <scope>NUCLEOTIDE SEQUENCE [LARGE SCALE GENOMIC DNA]</scope>
    <source>
        <strain evidence="2">Shaxun</strain>
        <tissue evidence="2">Muscle</tissue>
    </source>
</reference>
<evidence type="ECO:0000313" key="3">
    <source>
        <dbReference type="Proteomes" id="UP000230750"/>
    </source>
</evidence>
<protein>
    <submittedName>
        <fullName evidence="2">Uncharacterized protein</fullName>
    </submittedName>
</protein>
<gene>
    <name evidence="2" type="ORF">BSL78_05710</name>
</gene>
<name>A0A2G8LAT5_STIJA</name>
<keyword evidence="3" id="KW-1185">Reference proteome</keyword>
<organism evidence="2 3">
    <name type="scientific">Stichopus japonicus</name>
    <name type="common">Sea cucumber</name>
    <dbReference type="NCBI Taxonomy" id="307972"/>
    <lineage>
        <taxon>Eukaryota</taxon>
        <taxon>Metazoa</taxon>
        <taxon>Echinodermata</taxon>
        <taxon>Eleutherozoa</taxon>
        <taxon>Echinozoa</taxon>
        <taxon>Holothuroidea</taxon>
        <taxon>Aspidochirotacea</taxon>
        <taxon>Aspidochirotida</taxon>
        <taxon>Stichopodidae</taxon>
        <taxon>Apostichopus</taxon>
    </lineage>
</organism>
<accession>A0A2G8LAT5</accession>
<dbReference type="Proteomes" id="UP000230750">
    <property type="component" value="Unassembled WGS sequence"/>
</dbReference>
<sequence length="327" mass="36261">MTLLGIRSVFRALLDRAYTPFNDDFREFEGNFMNFSREEESPLPHRTEEEDRKTLFRPVHKQLSLPLTHILEEIKAKRMPHFRPKTPPPDQESSRLPLLPPADPIYLDDPYFVTMEGDANQEMLSESLLNAAQGLQPIVQRIDNSQDLQDSQMIEVDVVGHDTPQTPVSFIQTLRPTAAVNSMEGIKSSDGTQNLDIRTDNLNLGRNGTVIGNHIGGHPAEDNLTAKVPEGHSTAPADTVLELNYPLPSTKTVVVTENIVQDGLKADSKSEVSVQIKQESVTTMNEKISVTKASPITINTALSIQSVDVKTTKTRCEGGICEEINPE</sequence>
<comment type="caution">
    <text evidence="2">The sequence shown here is derived from an EMBL/GenBank/DDBJ whole genome shotgun (WGS) entry which is preliminary data.</text>
</comment>
<dbReference type="AlphaFoldDB" id="A0A2G8LAT5"/>
<evidence type="ECO:0000313" key="2">
    <source>
        <dbReference type="EMBL" id="PIK57383.1"/>
    </source>
</evidence>
<dbReference type="EMBL" id="MRZV01000144">
    <property type="protein sequence ID" value="PIK57383.1"/>
    <property type="molecule type" value="Genomic_DNA"/>
</dbReference>
<feature type="region of interest" description="Disordered" evidence="1">
    <location>
        <begin position="78"/>
        <end position="97"/>
    </location>
</feature>
<proteinExistence type="predicted"/>
<evidence type="ECO:0000256" key="1">
    <source>
        <dbReference type="SAM" id="MobiDB-lite"/>
    </source>
</evidence>